<gene>
    <name evidence="3" type="ORF">O0V09_10160</name>
</gene>
<comment type="caution">
    <text evidence="3">The sequence shown here is derived from an EMBL/GenBank/DDBJ whole genome shotgun (WGS) entry which is preliminary data.</text>
</comment>
<feature type="domain" description="NERD" evidence="2">
    <location>
        <begin position="33"/>
        <end position="107"/>
    </location>
</feature>
<keyword evidence="1" id="KW-1133">Transmembrane helix</keyword>
<name>A0A9J6RLG9_9GAMM</name>
<dbReference type="InterPro" id="IPR011528">
    <property type="entry name" value="NERD"/>
</dbReference>
<reference evidence="3 4" key="1">
    <citation type="submission" date="2022-12" db="EMBL/GenBank/DDBJ databases">
        <title>Dasania phycosphaerae sp. nov., isolated from particulate material of the south coast of Korea.</title>
        <authorList>
            <person name="Jiang Y."/>
        </authorList>
    </citation>
    <scope>NUCLEOTIDE SEQUENCE [LARGE SCALE GENOMIC DNA]</scope>
    <source>
        <strain evidence="3 4">GY-19</strain>
    </source>
</reference>
<feature type="transmembrane region" description="Helical" evidence="1">
    <location>
        <begin position="6"/>
        <end position="27"/>
    </location>
</feature>
<dbReference type="EMBL" id="JAPTGG010000007">
    <property type="protein sequence ID" value="MCZ0865566.1"/>
    <property type="molecule type" value="Genomic_DNA"/>
</dbReference>
<sequence length="107" mass="12230">MEITPITQQLFSTLWYLIPLAITAGILQSPWFKGLFGELQINLLLKLFLSKNKYHLFNNVTLASEDGSTQIDHLLISKYGVFVIETKNMKGWIFGSAYKKTMDSENI</sequence>
<dbReference type="RefSeq" id="WP_258331711.1">
    <property type="nucleotide sequence ID" value="NZ_JAPTGG010000007.1"/>
</dbReference>
<proteinExistence type="predicted"/>
<protein>
    <submittedName>
        <fullName evidence="3">Nuclease-related domain-containing protein</fullName>
    </submittedName>
</protein>
<evidence type="ECO:0000313" key="4">
    <source>
        <dbReference type="Proteomes" id="UP001069090"/>
    </source>
</evidence>
<dbReference type="Pfam" id="PF08378">
    <property type="entry name" value="NERD"/>
    <property type="match status" value="1"/>
</dbReference>
<keyword evidence="4" id="KW-1185">Reference proteome</keyword>
<keyword evidence="1" id="KW-0812">Transmembrane</keyword>
<organism evidence="3 4">
    <name type="scientific">Dasania phycosphaerae</name>
    <dbReference type="NCBI Taxonomy" id="2950436"/>
    <lineage>
        <taxon>Bacteria</taxon>
        <taxon>Pseudomonadati</taxon>
        <taxon>Pseudomonadota</taxon>
        <taxon>Gammaproteobacteria</taxon>
        <taxon>Cellvibrionales</taxon>
        <taxon>Spongiibacteraceae</taxon>
        <taxon>Dasania</taxon>
    </lineage>
</organism>
<evidence type="ECO:0000259" key="2">
    <source>
        <dbReference type="PROSITE" id="PS50965"/>
    </source>
</evidence>
<dbReference type="Proteomes" id="UP001069090">
    <property type="component" value="Unassembled WGS sequence"/>
</dbReference>
<evidence type="ECO:0000313" key="3">
    <source>
        <dbReference type="EMBL" id="MCZ0865566.1"/>
    </source>
</evidence>
<dbReference type="PROSITE" id="PS50965">
    <property type="entry name" value="NERD"/>
    <property type="match status" value="1"/>
</dbReference>
<dbReference type="AlphaFoldDB" id="A0A9J6RLG9"/>
<accession>A0A9J6RLG9</accession>
<keyword evidence="1" id="KW-0472">Membrane</keyword>
<evidence type="ECO:0000256" key="1">
    <source>
        <dbReference type="SAM" id="Phobius"/>
    </source>
</evidence>